<dbReference type="SUPFAM" id="SSF52058">
    <property type="entry name" value="L domain-like"/>
    <property type="match status" value="1"/>
</dbReference>
<dbReference type="VEuPathDB" id="FungiDB:RhiirFUN_026057"/>
<dbReference type="Proteomes" id="UP000234323">
    <property type="component" value="Unassembled WGS sequence"/>
</dbReference>
<dbReference type="PROSITE" id="PS51720">
    <property type="entry name" value="G_AIG1"/>
    <property type="match status" value="1"/>
</dbReference>
<evidence type="ECO:0000259" key="3">
    <source>
        <dbReference type="PROSITE" id="PS51720"/>
    </source>
</evidence>
<dbReference type="VEuPathDB" id="FungiDB:FUN_001879"/>
<dbReference type="VEuPathDB" id="FungiDB:RhiirA1_146471"/>
<dbReference type="AlphaFoldDB" id="A0A2I1GRW9"/>
<dbReference type="Gene3D" id="3.40.50.300">
    <property type="entry name" value="P-loop containing nucleotide triphosphate hydrolases"/>
    <property type="match status" value="1"/>
</dbReference>
<dbReference type="SUPFAM" id="SSF52540">
    <property type="entry name" value="P-loop containing nucleoside triphosphate hydrolases"/>
    <property type="match status" value="1"/>
</dbReference>
<keyword evidence="5" id="KW-1185">Reference proteome</keyword>
<dbReference type="Pfam" id="PF04548">
    <property type="entry name" value="AIG1"/>
    <property type="match status" value="1"/>
</dbReference>
<dbReference type="GO" id="GO:0005525">
    <property type="term" value="F:GTP binding"/>
    <property type="evidence" value="ECO:0007669"/>
    <property type="project" value="UniProtKB-KW"/>
</dbReference>
<protein>
    <submittedName>
        <fullName evidence="4">L domain-like protein</fullName>
    </submittedName>
</protein>
<dbReference type="PANTHER" id="PTHR10903:SF184">
    <property type="entry name" value="GTP-BINDING PROTEIN A"/>
    <property type="match status" value="1"/>
</dbReference>
<keyword evidence="2" id="KW-0342">GTP-binding</keyword>
<dbReference type="InterPro" id="IPR027417">
    <property type="entry name" value="P-loop_NTPase"/>
</dbReference>
<keyword evidence="1" id="KW-0547">Nucleotide-binding</keyword>
<dbReference type="PANTHER" id="PTHR10903">
    <property type="entry name" value="GTPASE, IMAP FAMILY MEMBER-RELATED"/>
    <property type="match status" value="1"/>
</dbReference>
<proteinExistence type="predicted"/>
<accession>A0A2I1GRW9</accession>
<dbReference type="Gene3D" id="3.80.10.10">
    <property type="entry name" value="Ribonuclease Inhibitor"/>
    <property type="match status" value="2"/>
</dbReference>
<dbReference type="InterPro" id="IPR045058">
    <property type="entry name" value="GIMA/IAN/Toc"/>
</dbReference>
<organism evidence="4 5">
    <name type="scientific">Rhizophagus irregularis</name>
    <dbReference type="NCBI Taxonomy" id="588596"/>
    <lineage>
        <taxon>Eukaryota</taxon>
        <taxon>Fungi</taxon>
        <taxon>Fungi incertae sedis</taxon>
        <taxon>Mucoromycota</taxon>
        <taxon>Glomeromycotina</taxon>
        <taxon>Glomeromycetes</taxon>
        <taxon>Glomerales</taxon>
        <taxon>Glomeraceae</taxon>
        <taxon>Rhizophagus</taxon>
    </lineage>
</organism>
<evidence type="ECO:0000256" key="1">
    <source>
        <dbReference type="ARBA" id="ARBA00022741"/>
    </source>
</evidence>
<comment type="caution">
    <text evidence="4">The sequence shown here is derived from an EMBL/GenBank/DDBJ whole genome shotgun (WGS) entry which is preliminary data.</text>
</comment>
<dbReference type="EMBL" id="LLXI01000734">
    <property type="protein sequence ID" value="PKY49380.1"/>
    <property type="molecule type" value="Genomic_DNA"/>
</dbReference>
<feature type="domain" description="AIG1-type G" evidence="3">
    <location>
        <begin position="333"/>
        <end position="542"/>
    </location>
</feature>
<dbReference type="InterPro" id="IPR006703">
    <property type="entry name" value="G_AIG1"/>
</dbReference>
<evidence type="ECO:0000313" key="5">
    <source>
        <dbReference type="Proteomes" id="UP000234323"/>
    </source>
</evidence>
<evidence type="ECO:0000256" key="2">
    <source>
        <dbReference type="ARBA" id="ARBA00023134"/>
    </source>
</evidence>
<name>A0A2I1GRW9_9GLOM</name>
<gene>
    <name evidence="4" type="ORF">RhiirA4_545232</name>
</gene>
<reference evidence="4 5" key="1">
    <citation type="submission" date="2015-10" db="EMBL/GenBank/DDBJ databases">
        <title>Genome analyses suggest a sexual origin of heterokaryosis in a supposedly ancient asexual fungus.</title>
        <authorList>
            <person name="Ropars J."/>
            <person name="Sedzielewska K."/>
            <person name="Noel J."/>
            <person name="Charron P."/>
            <person name="Farinelli L."/>
            <person name="Marton T."/>
            <person name="Kruger M."/>
            <person name="Pelin A."/>
            <person name="Brachmann A."/>
            <person name="Corradi N."/>
        </authorList>
    </citation>
    <scope>NUCLEOTIDE SEQUENCE [LARGE SCALE GENOMIC DNA]</scope>
    <source>
        <strain evidence="4 5">A4</strain>
    </source>
</reference>
<dbReference type="InterPro" id="IPR032675">
    <property type="entry name" value="LRR_dom_sf"/>
</dbReference>
<sequence>MTKKKGQKDQKDQQWFDETYSKKETIDIIGKRLNFEGSLKIEGYNSSEIKLKKLKLTRLEIRNCSKLNKVEISEHNKLTSLSVTGCPELTKLNCSSNGLTSLEISGCSLNKIDLSKFTKLKSLYLRGCQKLTTLDCSSIEKLTILNISSCTELADIKSSKVEKLSVIDCPKLTTLEYSTNALTSLELSSCEKLNSIANLSKAPKLTSLIKIDCPKITELNCSSAEKLTELEVSDLTKLNCSNTSIGMLSTNLCPNIKELNCSNIKKLVNLDVSNCSELKILDCSNSNLTGLDITNCSKLELIDCSNNKLTSLYISTESKKFKYPPGLEPTQKKPTKNLIIVGRTGGGKSTLSNVLTGSKDFEESGTSFSVTKISQKKEFPWKGKDYNVVDTIGVGDTQLSTKNVLYKILDGIFSIPEGISHILFVIDGRFTADEAKNFNLIKGSIFDIFNIKILDYVTIVRTKFSNFKNVDKCNADKEQLHNGNDIIAEIVKSCRDVVYVDNPPVNIEIVDNDEDMQTVKTNEKIRERSRKIMLDYLDKACQLDYFKLKKWDEVKKDVATYLESEYGDLPPELEKNKEILALVKISESICSIS</sequence>
<evidence type="ECO:0000313" key="4">
    <source>
        <dbReference type="EMBL" id="PKY49380.1"/>
    </source>
</evidence>